<accession>A0AAZ3NT31</accession>
<sequence length="51" mass="5718">MFSWPMLGSLIPIDTSLYATAHLNMLAEDLASQLLLKCTYDTNDRHALHAL</sequence>
<protein>
    <submittedName>
        <fullName evidence="1">Uncharacterized protein</fullName>
    </submittedName>
</protein>
<proteinExistence type="predicted"/>
<reference evidence="1" key="2">
    <citation type="submission" date="2025-08" db="UniProtKB">
        <authorList>
            <consortium name="Ensembl"/>
        </authorList>
    </citation>
    <scope>IDENTIFICATION</scope>
</reference>
<dbReference type="Proteomes" id="UP000694402">
    <property type="component" value="Unassembled WGS sequence"/>
</dbReference>
<reference evidence="1" key="3">
    <citation type="submission" date="2025-09" db="UniProtKB">
        <authorList>
            <consortium name="Ensembl"/>
        </authorList>
    </citation>
    <scope>IDENTIFICATION</scope>
</reference>
<dbReference type="AlphaFoldDB" id="A0AAZ3NT31"/>
<organism evidence="1 2">
    <name type="scientific">Oncorhynchus tshawytscha</name>
    <name type="common">Chinook salmon</name>
    <name type="synonym">Salmo tshawytscha</name>
    <dbReference type="NCBI Taxonomy" id="74940"/>
    <lineage>
        <taxon>Eukaryota</taxon>
        <taxon>Metazoa</taxon>
        <taxon>Chordata</taxon>
        <taxon>Craniata</taxon>
        <taxon>Vertebrata</taxon>
        <taxon>Euteleostomi</taxon>
        <taxon>Actinopterygii</taxon>
        <taxon>Neopterygii</taxon>
        <taxon>Teleostei</taxon>
        <taxon>Protacanthopterygii</taxon>
        <taxon>Salmoniformes</taxon>
        <taxon>Salmonidae</taxon>
        <taxon>Salmoninae</taxon>
        <taxon>Oncorhynchus</taxon>
    </lineage>
</organism>
<reference evidence="2" key="1">
    <citation type="journal article" date="2018" name="PLoS ONE">
        <title>Chinook salmon (Oncorhynchus tshawytscha) genome and transcriptome.</title>
        <authorList>
            <person name="Christensen K.A."/>
            <person name="Leong J.S."/>
            <person name="Sakhrani D."/>
            <person name="Biagi C.A."/>
            <person name="Minkley D.R."/>
            <person name="Withler R.E."/>
            <person name="Rondeau E.B."/>
            <person name="Koop B.F."/>
            <person name="Devlin R.H."/>
        </authorList>
    </citation>
    <scope>NUCLEOTIDE SEQUENCE [LARGE SCALE GENOMIC DNA]</scope>
</reference>
<evidence type="ECO:0000313" key="2">
    <source>
        <dbReference type="Proteomes" id="UP000694402"/>
    </source>
</evidence>
<evidence type="ECO:0000313" key="1">
    <source>
        <dbReference type="Ensembl" id="ENSOTSP00005107560.1"/>
    </source>
</evidence>
<keyword evidence="2" id="KW-1185">Reference proteome</keyword>
<dbReference type="Ensembl" id="ENSOTST00005125745.1">
    <property type="protein sequence ID" value="ENSOTSP00005107560.1"/>
    <property type="gene ID" value="ENSOTSG00005066801.1"/>
</dbReference>
<name>A0AAZ3NT31_ONCTS</name>